<dbReference type="PROSITE" id="PS00801">
    <property type="entry name" value="TRANSKETOLASE_1"/>
    <property type="match status" value="1"/>
</dbReference>
<dbReference type="InterPro" id="IPR029061">
    <property type="entry name" value="THDP-binding"/>
</dbReference>
<evidence type="ECO:0000259" key="16">
    <source>
        <dbReference type="SMART" id="SM00861"/>
    </source>
</evidence>
<dbReference type="SMART" id="SM00861">
    <property type="entry name" value="Transket_pyr"/>
    <property type="match status" value="1"/>
</dbReference>
<dbReference type="PANTHER" id="PTHR43522">
    <property type="entry name" value="TRANSKETOLASE"/>
    <property type="match status" value="1"/>
</dbReference>
<feature type="binding site" evidence="11">
    <location>
        <position position="386"/>
    </location>
    <ligand>
        <name>substrate</name>
    </ligand>
</feature>
<keyword evidence="18" id="KW-1185">Reference proteome</keyword>
<dbReference type="InterPro" id="IPR033247">
    <property type="entry name" value="Transketolase_fam"/>
</dbReference>
<name>A0A6H0XLH9_9PEZI</name>
<evidence type="ECO:0000256" key="11">
    <source>
        <dbReference type="PIRSR" id="PIRSR605478-2"/>
    </source>
</evidence>
<evidence type="ECO:0000256" key="13">
    <source>
        <dbReference type="PIRSR" id="PIRSR605478-4"/>
    </source>
</evidence>
<keyword evidence="7 13" id="KW-0460">Magnesium</keyword>
<evidence type="ECO:0000256" key="6">
    <source>
        <dbReference type="ARBA" id="ARBA00022723"/>
    </source>
</evidence>
<keyword evidence="6 13" id="KW-0479">Metal-binding</keyword>
<accession>A0A6H0XLH9</accession>
<dbReference type="AlphaFoldDB" id="A0A6H0XLH9"/>
<evidence type="ECO:0000256" key="2">
    <source>
        <dbReference type="ARBA" id="ARBA00007131"/>
    </source>
</evidence>
<evidence type="ECO:0000256" key="14">
    <source>
        <dbReference type="PIRSR" id="PIRSR605478-5"/>
    </source>
</evidence>
<dbReference type="PANTHER" id="PTHR43522:SF2">
    <property type="entry name" value="TRANSKETOLASE 1-RELATED"/>
    <property type="match status" value="1"/>
</dbReference>
<dbReference type="Proteomes" id="UP000503462">
    <property type="component" value="Chromosome 1"/>
</dbReference>
<evidence type="ECO:0000256" key="3">
    <source>
        <dbReference type="ARBA" id="ARBA00011738"/>
    </source>
</evidence>
<evidence type="ECO:0000313" key="17">
    <source>
        <dbReference type="EMBL" id="QIW95490.1"/>
    </source>
</evidence>
<dbReference type="InterPro" id="IPR005475">
    <property type="entry name" value="Transketolase-like_Pyr-bd"/>
</dbReference>
<evidence type="ECO:0000256" key="8">
    <source>
        <dbReference type="ARBA" id="ARBA00023052"/>
    </source>
</evidence>
<dbReference type="GO" id="GO:0006098">
    <property type="term" value="P:pentose-phosphate shunt"/>
    <property type="evidence" value="ECO:0007669"/>
    <property type="project" value="TreeGrafter"/>
</dbReference>
<comment type="similarity">
    <text evidence="2 15">Belongs to the transketolase family.</text>
</comment>
<dbReference type="FunFam" id="3.40.50.920:FF:000003">
    <property type="entry name" value="Transketolase"/>
    <property type="match status" value="1"/>
</dbReference>
<feature type="binding site" evidence="11">
    <location>
        <position position="359"/>
    </location>
    <ligand>
        <name>substrate</name>
    </ligand>
</feature>
<reference evidence="17 18" key="1">
    <citation type="journal article" date="2016" name="Sci. Rep.">
        <title>Peltaster fructicola genome reveals evolution from an invasive phytopathogen to an ectophytic parasite.</title>
        <authorList>
            <person name="Xu C."/>
            <person name="Chen H."/>
            <person name="Gleason M.L."/>
            <person name="Xu J.R."/>
            <person name="Liu H."/>
            <person name="Zhang R."/>
            <person name="Sun G."/>
        </authorList>
    </citation>
    <scope>NUCLEOTIDE SEQUENCE [LARGE SCALE GENOMIC DNA]</scope>
    <source>
        <strain evidence="17 18">LNHT1506</strain>
    </source>
</reference>
<dbReference type="Gene3D" id="3.40.50.970">
    <property type="match status" value="2"/>
</dbReference>
<keyword evidence="8 12" id="KW-0786">Thiamine pyrophosphate</keyword>
<feature type="binding site" evidence="12">
    <location>
        <position position="159"/>
    </location>
    <ligand>
        <name>thiamine diphosphate</name>
        <dbReference type="ChEBI" id="CHEBI:58937"/>
    </ligand>
</feature>
<dbReference type="EMBL" id="CP051139">
    <property type="protein sequence ID" value="QIW95490.1"/>
    <property type="molecule type" value="Genomic_DNA"/>
</dbReference>
<dbReference type="Pfam" id="PF22613">
    <property type="entry name" value="Transketolase_C_1"/>
    <property type="match status" value="1"/>
</dbReference>
<evidence type="ECO:0000256" key="7">
    <source>
        <dbReference type="ARBA" id="ARBA00022842"/>
    </source>
</evidence>
<evidence type="ECO:0000256" key="1">
    <source>
        <dbReference type="ARBA" id="ARBA00001941"/>
    </source>
</evidence>
<dbReference type="PROSITE" id="PS00802">
    <property type="entry name" value="TRANSKETOLASE_2"/>
    <property type="match status" value="1"/>
</dbReference>
<evidence type="ECO:0000256" key="4">
    <source>
        <dbReference type="ARBA" id="ARBA00013152"/>
    </source>
</evidence>
<feature type="site" description="Important for catalytic activity" evidence="14">
    <location>
        <position position="29"/>
    </location>
</feature>
<keyword evidence="15" id="KW-0106">Calcium</keyword>
<organism evidence="17 18">
    <name type="scientific">Peltaster fructicola</name>
    <dbReference type="NCBI Taxonomy" id="286661"/>
    <lineage>
        <taxon>Eukaryota</taxon>
        <taxon>Fungi</taxon>
        <taxon>Dikarya</taxon>
        <taxon>Ascomycota</taxon>
        <taxon>Pezizomycotina</taxon>
        <taxon>Dothideomycetes</taxon>
        <taxon>Dothideomycetes incertae sedis</taxon>
        <taxon>Peltaster</taxon>
    </lineage>
</organism>
<comment type="cofactor">
    <cofactor evidence="15">
        <name>Mg(2+)</name>
        <dbReference type="ChEBI" id="CHEBI:18420"/>
    </cofactor>
    <cofactor evidence="15">
        <name>Ca(2+)</name>
        <dbReference type="ChEBI" id="CHEBI:29108"/>
    </cofactor>
    <cofactor evidence="15">
        <name>Mn(2+)</name>
        <dbReference type="ChEBI" id="CHEBI:29035"/>
    </cofactor>
    <cofactor evidence="15">
        <name>Co(2+)</name>
        <dbReference type="ChEBI" id="CHEBI:48828"/>
    </cofactor>
    <text evidence="15">Binds 1 Mg(2+) ion per subunit. Can also utilize other divalent metal cations, such as Ca(2+), Mn(2+) and Co(2+).</text>
</comment>
<comment type="cofactor">
    <cofactor evidence="1">
        <name>Co(2+)</name>
        <dbReference type="ChEBI" id="CHEBI:48828"/>
    </cofactor>
</comment>
<comment type="cofactor">
    <cofactor evidence="13">
        <name>Mg(2+)</name>
        <dbReference type="ChEBI" id="CHEBI:18420"/>
    </cofactor>
    <text evidence="13">Binds 1 Mg(2+) ion per subunit. Can also utilize other divalent metal cations, such as Ca(2+), Mn(2+) and Co(2+).</text>
</comment>
<evidence type="ECO:0000313" key="18">
    <source>
        <dbReference type="Proteomes" id="UP000503462"/>
    </source>
</evidence>
<comment type="cofactor">
    <cofactor evidence="12">
        <name>thiamine diphosphate</name>
        <dbReference type="ChEBI" id="CHEBI:58937"/>
    </cofactor>
    <text evidence="12">Binds 1 thiamine pyrophosphate per subunit. During the reaction, the substrate forms a covalent intermediate with the cofactor.</text>
</comment>
<feature type="binding site" evidence="12">
    <location>
        <position position="69"/>
    </location>
    <ligand>
        <name>thiamine diphosphate</name>
        <dbReference type="ChEBI" id="CHEBI:58937"/>
    </ligand>
</feature>
<dbReference type="SUPFAM" id="SSF52518">
    <property type="entry name" value="Thiamin diphosphate-binding fold (THDP-binding)"/>
    <property type="match status" value="2"/>
</dbReference>
<feature type="binding site" evidence="11">
    <location>
        <position position="264"/>
    </location>
    <ligand>
        <name>substrate</name>
    </ligand>
</feature>
<feature type="binding site" evidence="12">
    <location>
        <position position="444"/>
    </location>
    <ligand>
        <name>thiamine diphosphate</name>
        <dbReference type="ChEBI" id="CHEBI:58937"/>
    </ligand>
</feature>
<dbReference type="CDD" id="cd07033">
    <property type="entry name" value="TPP_PYR_DXS_TK_like"/>
    <property type="match status" value="1"/>
</dbReference>
<dbReference type="GO" id="GO:0005829">
    <property type="term" value="C:cytosol"/>
    <property type="evidence" value="ECO:0007669"/>
    <property type="project" value="TreeGrafter"/>
</dbReference>
<comment type="subunit">
    <text evidence="3 15">Homodimer.</text>
</comment>
<dbReference type="InterPro" id="IPR055152">
    <property type="entry name" value="Transketolase-like_C_2"/>
</dbReference>
<dbReference type="InterPro" id="IPR005474">
    <property type="entry name" value="Transketolase_N"/>
</dbReference>
<gene>
    <name evidence="17" type="ORF">AMS68_001008</name>
</gene>
<evidence type="ECO:0000256" key="15">
    <source>
        <dbReference type="RuleBase" id="RU004996"/>
    </source>
</evidence>
<dbReference type="OrthoDB" id="10267175at2759"/>
<dbReference type="FunFam" id="3.40.50.970:FF:000004">
    <property type="entry name" value="Transketolase"/>
    <property type="match status" value="1"/>
</dbReference>
<evidence type="ECO:0000256" key="9">
    <source>
        <dbReference type="ARBA" id="ARBA00049473"/>
    </source>
</evidence>
<dbReference type="FunFam" id="3.40.50.970:FF:000003">
    <property type="entry name" value="Transketolase"/>
    <property type="match status" value="1"/>
</dbReference>
<proteinExistence type="inferred from homology"/>
<feature type="binding site" evidence="12">
    <location>
        <position position="264"/>
    </location>
    <ligand>
        <name>thiamine diphosphate</name>
        <dbReference type="ChEBI" id="CHEBI:58937"/>
    </ligand>
</feature>
<keyword evidence="5 15" id="KW-0808">Transferase</keyword>
<feature type="binding site" evidence="12">
    <location>
        <position position="188"/>
    </location>
    <ligand>
        <name>thiamine diphosphate</name>
        <dbReference type="ChEBI" id="CHEBI:58937"/>
    </ligand>
</feature>
<dbReference type="Pfam" id="PF00456">
    <property type="entry name" value="Transketolase_N"/>
    <property type="match status" value="1"/>
</dbReference>
<evidence type="ECO:0000256" key="12">
    <source>
        <dbReference type="PIRSR" id="PIRSR605478-3"/>
    </source>
</evidence>
<dbReference type="NCBIfam" id="TIGR00232">
    <property type="entry name" value="tktlase_bact"/>
    <property type="match status" value="1"/>
</dbReference>
<dbReference type="InterPro" id="IPR009014">
    <property type="entry name" value="Transketo_C/PFOR_II"/>
</dbReference>
<feature type="binding site" evidence="12">
    <location>
        <begin position="117"/>
        <end position="119"/>
    </location>
    <ligand>
        <name>thiamine diphosphate</name>
        <dbReference type="ChEBI" id="CHEBI:58937"/>
    </ligand>
</feature>
<dbReference type="GO" id="GO:0005634">
    <property type="term" value="C:nucleus"/>
    <property type="evidence" value="ECO:0007669"/>
    <property type="project" value="TreeGrafter"/>
</dbReference>
<feature type="site" description="Important for catalytic activity" evidence="14">
    <location>
        <position position="264"/>
    </location>
</feature>
<dbReference type="InterPro" id="IPR005478">
    <property type="entry name" value="Transketolase_bac-like"/>
</dbReference>
<feature type="binding site" evidence="13">
    <location>
        <position position="188"/>
    </location>
    <ligand>
        <name>Mg(2+)</name>
        <dbReference type="ChEBI" id="CHEBI:18420"/>
    </ligand>
</feature>
<protein>
    <recommendedName>
        <fullName evidence="4 15">Transketolase</fullName>
        <ecNumber evidence="4 15">2.2.1.1</ecNumber>
    </recommendedName>
</protein>
<feature type="binding site" evidence="11">
    <location>
        <position position="468"/>
    </location>
    <ligand>
        <name>substrate</name>
    </ligand>
</feature>
<feature type="domain" description="Transketolase-like pyrimidine-binding" evidence="16">
    <location>
        <begin position="356"/>
        <end position="532"/>
    </location>
</feature>
<dbReference type="Gene3D" id="3.40.50.920">
    <property type="match status" value="1"/>
</dbReference>
<feature type="binding site" evidence="13">
    <location>
        <position position="158"/>
    </location>
    <ligand>
        <name>Mg(2+)</name>
        <dbReference type="ChEBI" id="CHEBI:18420"/>
    </ligand>
</feature>
<feature type="binding site" evidence="11">
    <location>
        <position position="527"/>
    </location>
    <ligand>
        <name>substrate</name>
    </ligand>
</feature>
<feature type="binding site" evidence="11">
    <location>
        <position position="476"/>
    </location>
    <ligand>
        <name>substrate</name>
    </ligand>
</feature>
<dbReference type="Pfam" id="PF02779">
    <property type="entry name" value="Transket_pyr"/>
    <property type="match status" value="1"/>
</dbReference>
<evidence type="ECO:0000256" key="10">
    <source>
        <dbReference type="PIRSR" id="PIRSR605478-1"/>
    </source>
</evidence>
<dbReference type="GO" id="GO:0004802">
    <property type="term" value="F:transketolase activity"/>
    <property type="evidence" value="ECO:0007669"/>
    <property type="project" value="UniProtKB-EC"/>
</dbReference>
<sequence>MGYDKQDWLAINTIRTLAVDATAKANSGHPGAPMGMAPVAHVLWNRFMKFNPKNPDWVARDRFVLSNGHGCMLQYALLHLFGYAVTIDDLKNFRQIDSITPGHPEAHDTPGIEVTTGPLGQGFANAVGLAIAEKKTAAEFNKPGFELINNYTYVFFGDGCAMEGIASEAASTAGHLQLGNLIAIYDDNHISIDGDTKCQFTEDVNKRFEAYGWHVQHVEDGDHDLEGIEAAIKKAQEVKDKPSMIKLTTTIGFGSKLQGTGGVHGNPLKADDAEHVKEKFGFDPKKTFVVPQEVAELYGKHASDGAAAEEEWKKLFSKYGEEHKDLAADLSRRLTKDLPEGWQNSLPVYKPSDAAIASRKLSETVLEKIHEVVPELVSGSADLTGSNNTRWKNAVDFQPPNLGIGDWSGRYLRYGVREHAMVAIQNGLSAYGTLIPAAGTFLNFVSYAAGALRLSALSHQRIIIVATHDSIGLGEDGPTHQPIETLAHFRAIPNTMVWRPADGNETSAAYYMALTAKGTPSVLALTRQNLPQLEGSTIEKGIKGGYVVVENENAAITLLATGSEVSLILEAAKVLKDKHSLEARIVSLPCWEVFDAQPKEYKLQVLPDGIPSLSVEVMTTLGWEKYSHEQFGLNRFGASGPYKDVYKKFDFVPEGVAKRAIQTIDFWKEVKPIRSPINRAFQQL</sequence>
<dbReference type="GO" id="GO:0046872">
    <property type="term" value="F:metal ion binding"/>
    <property type="evidence" value="ECO:0007669"/>
    <property type="project" value="UniProtKB-KW"/>
</dbReference>
<dbReference type="InterPro" id="IPR020826">
    <property type="entry name" value="Transketolase_BS"/>
</dbReference>
<dbReference type="SUPFAM" id="SSF52922">
    <property type="entry name" value="TK C-terminal domain-like"/>
    <property type="match status" value="1"/>
</dbReference>
<feature type="binding site" evidence="11">
    <location>
        <position position="29"/>
    </location>
    <ligand>
        <name>substrate</name>
    </ligand>
</feature>
<comment type="function">
    <text evidence="15">Catalyzes the transfer of a two-carbon ketol group from a ketose donor to an aldose acceptor, via a covalent intermediate with the cofactor thiamine pyrophosphate.</text>
</comment>
<evidence type="ECO:0000256" key="5">
    <source>
        <dbReference type="ARBA" id="ARBA00022679"/>
    </source>
</evidence>
<dbReference type="InterPro" id="IPR049557">
    <property type="entry name" value="Transketolase_CS"/>
</dbReference>
<comment type="catalytic activity">
    <reaction evidence="9 15">
        <text>D-sedoheptulose 7-phosphate + D-glyceraldehyde 3-phosphate = aldehydo-D-ribose 5-phosphate + D-xylulose 5-phosphate</text>
        <dbReference type="Rhea" id="RHEA:10508"/>
        <dbReference type="ChEBI" id="CHEBI:57483"/>
        <dbReference type="ChEBI" id="CHEBI:57737"/>
        <dbReference type="ChEBI" id="CHEBI:58273"/>
        <dbReference type="ChEBI" id="CHEBI:59776"/>
        <dbReference type="EC" id="2.2.1.1"/>
    </reaction>
</comment>
<feature type="binding site" evidence="13">
    <location>
        <position position="190"/>
    </location>
    <ligand>
        <name>Mg(2+)</name>
        <dbReference type="ChEBI" id="CHEBI:18420"/>
    </ligand>
</feature>
<feature type="active site" description="Proton donor" evidence="10">
    <location>
        <position position="418"/>
    </location>
</feature>
<dbReference type="EC" id="2.2.1.1" evidence="4 15"/>
<dbReference type="CDD" id="cd02012">
    <property type="entry name" value="TPP_TK"/>
    <property type="match status" value="1"/>
</dbReference>
<feature type="binding site" evidence="11">
    <location>
        <position position="480"/>
    </location>
    <ligand>
        <name>substrate</name>
    </ligand>
</feature>